<dbReference type="Gene3D" id="3.30.70.100">
    <property type="match status" value="1"/>
</dbReference>
<dbReference type="PROSITE" id="PS50846">
    <property type="entry name" value="HMA_2"/>
    <property type="match status" value="1"/>
</dbReference>
<evidence type="ECO:0000256" key="1">
    <source>
        <dbReference type="ARBA" id="ARBA00022723"/>
    </source>
</evidence>
<feature type="signal peptide" evidence="2">
    <location>
        <begin position="1"/>
        <end position="21"/>
    </location>
</feature>
<dbReference type="CDD" id="cd00371">
    <property type="entry name" value="HMA"/>
    <property type="match status" value="1"/>
</dbReference>
<evidence type="ECO:0000313" key="5">
    <source>
        <dbReference type="Proteomes" id="UP000217944"/>
    </source>
</evidence>
<dbReference type="InterPro" id="IPR006121">
    <property type="entry name" value="HMA_dom"/>
</dbReference>
<feature type="domain" description="HMA" evidence="3">
    <location>
        <begin position="19"/>
        <end position="85"/>
    </location>
</feature>
<feature type="chain" id="PRO_5013376260" evidence="2">
    <location>
        <begin position="22"/>
        <end position="93"/>
    </location>
</feature>
<evidence type="ECO:0000256" key="2">
    <source>
        <dbReference type="SAM" id="SignalP"/>
    </source>
</evidence>
<dbReference type="Pfam" id="PF00403">
    <property type="entry name" value="HMA"/>
    <property type="match status" value="1"/>
</dbReference>
<sequence length="93" mass="10223">MKKIFLSLILLNSLFSAEKVAIIQVSGMTCPLCTTAIKRSLKMTPGVIKAKVLLHTKTAAVIFDNTKTTPKKLLHAIEVVGYKGKIQQIKEVK</sequence>
<keyword evidence="2" id="KW-0732">Signal</keyword>
<comment type="caution">
    <text evidence="4">The sequence shown here is derived from an EMBL/GenBank/DDBJ whole genome shotgun (WGS) entry which is preliminary data.</text>
</comment>
<dbReference type="OrthoDB" id="5349068at2"/>
<dbReference type="InterPro" id="IPR036163">
    <property type="entry name" value="HMA_dom_sf"/>
</dbReference>
<evidence type="ECO:0000259" key="3">
    <source>
        <dbReference type="PROSITE" id="PS50846"/>
    </source>
</evidence>
<organism evidence="4 5">
    <name type="scientific">Lebetimonas natsushimae</name>
    <dbReference type="NCBI Taxonomy" id="1936991"/>
    <lineage>
        <taxon>Bacteria</taxon>
        <taxon>Pseudomonadati</taxon>
        <taxon>Campylobacterota</taxon>
        <taxon>Epsilonproteobacteria</taxon>
        <taxon>Nautiliales</taxon>
        <taxon>Nautiliaceae</taxon>
        <taxon>Lebetimonas</taxon>
    </lineage>
</organism>
<dbReference type="InterPro" id="IPR001802">
    <property type="entry name" value="MerP/CopZ"/>
</dbReference>
<dbReference type="PANTHER" id="PTHR46594:SF4">
    <property type="entry name" value="P-TYPE CATION-TRANSPORTING ATPASE"/>
    <property type="match status" value="1"/>
</dbReference>
<keyword evidence="1" id="KW-0479">Metal-binding</keyword>
<dbReference type="FunFam" id="3.30.70.100:FF:000001">
    <property type="entry name" value="ATPase copper transporting beta"/>
    <property type="match status" value="1"/>
</dbReference>
<dbReference type="GO" id="GO:0046872">
    <property type="term" value="F:metal ion binding"/>
    <property type="evidence" value="ECO:0007669"/>
    <property type="project" value="UniProtKB-KW"/>
</dbReference>
<proteinExistence type="predicted"/>
<dbReference type="SUPFAM" id="SSF55008">
    <property type="entry name" value="HMA, heavy metal-associated domain"/>
    <property type="match status" value="1"/>
</dbReference>
<dbReference type="PANTHER" id="PTHR46594">
    <property type="entry name" value="P-TYPE CATION-TRANSPORTING ATPASE"/>
    <property type="match status" value="1"/>
</dbReference>
<accession>A0A292YCG0</accession>
<dbReference type="Proteomes" id="UP000217944">
    <property type="component" value="Unassembled WGS sequence"/>
</dbReference>
<name>A0A292YCG0_9BACT</name>
<reference evidence="4 5" key="1">
    <citation type="journal article" date="2017" name="Syst. Appl. Microbiol.">
        <title>Lebetimonas natsushimae sp. nov., a novel strictly anaerobic, moderately thermophilic chemoautotroph isolated from a deep-sea hydrothermal vent polychaete nest in the Mid-Okinawa Trough.</title>
        <authorList>
            <person name="Nagata R."/>
            <person name="Takaki Y."/>
            <person name="Tame A."/>
            <person name="Nunoura T."/>
            <person name="Muto H."/>
            <person name="Mino S."/>
            <person name="Sawayama S."/>
            <person name="Takai K."/>
            <person name="Nakagawa S."/>
        </authorList>
    </citation>
    <scope>NUCLEOTIDE SEQUENCE [LARGE SCALE GENOMIC DNA]</scope>
    <source>
        <strain evidence="4 5">HS1857</strain>
    </source>
</reference>
<evidence type="ECO:0000313" key="4">
    <source>
        <dbReference type="EMBL" id="GAX87179.1"/>
    </source>
</evidence>
<gene>
    <name evidence="4" type="ORF">LNAT_P0474</name>
</gene>
<dbReference type="AlphaFoldDB" id="A0A292YCG0"/>
<dbReference type="PRINTS" id="PR00946">
    <property type="entry name" value="HGSCAVENGER"/>
</dbReference>
<keyword evidence="5" id="KW-1185">Reference proteome</keyword>
<dbReference type="RefSeq" id="WP_096258328.1">
    <property type="nucleotide sequence ID" value="NZ_BDME01000001.1"/>
</dbReference>
<protein>
    <submittedName>
        <fullName evidence="4">Periplasmic mercuric ion binding protein</fullName>
    </submittedName>
</protein>
<dbReference type="EMBL" id="BDME01000001">
    <property type="protein sequence ID" value="GAX87179.1"/>
    <property type="molecule type" value="Genomic_DNA"/>
</dbReference>